<organism evidence="2 3">
    <name type="scientific">Maritimibacter dapengensis</name>
    <dbReference type="NCBI Taxonomy" id="2836868"/>
    <lineage>
        <taxon>Bacteria</taxon>
        <taxon>Pseudomonadati</taxon>
        <taxon>Pseudomonadota</taxon>
        <taxon>Alphaproteobacteria</taxon>
        <taxon>Rhodobacterales</taxon>
        <taxon>Roseobacteraceae</taxon>
        <taxon>Maritimibacter</taxon>
    </lineage>
</organism>
<gene>
    <name evidence="2" type="ORF">KJP28_09365</name>
</gene>
<dbReference type="Proteomes" id="UP000756530">
    <property type="component" value="Unassembled WGS sequence"/>
</dbReference>
<feature type="domain" description="Hint" evidence="1">
    <location>
        <begin position="150"/>
        <end position="245"/>
    </location>
</feature>
<proteinExistence type="predicted"/>
<dbReference type="InterPro" id="IPR028992">
    <property type="entry name" value="Hedgehog/Intein_dom"/>
</dbReference>
<keyword evidence="3" id="KW-1185">Reference proteome</keyword>
<protein>
    <submittedName>
        <fullName evidence="2">Hint domain-containing protein</fullName>
    </submittedName>
</protein>
<dbReference type="RefSeq" id="WP_218392288.1">
    <property type="nucleotide sequence ID" value="NZ_JAHUZE010000002.1"/>
</dbReference>
<dbReference type="InterPro" id="IPR003587">
    <property type="entry name" value="Hint_dom_N"/>
</dbReference>
<evidence type="ECO:0000259" key="1">
    <source>
        <dbReference type="SMART" id="SM00306"/>
    </source>
</evidence>
<dbReference type="SMART" id="SM00306">
    <property type="entry name" value="HintN"/>
    <property type="match status" value="1"/>
</dbReference>
<evidence type="ECO:0000313" key="2">
    <source>
        <dbReference type="EMBL" id="MBV7379138.1"/>
    </source>
</evidence>
<dbReference type="CDD" id="cd00081">
    <property type="entry name" value="Hint"/>
    <property type="match status" value="1"/>
</dbReference>
<sequence>MKDIDTRAYLPTRHLVIYPADGFRVTHGVNEGDAITDAAELVHDDVYELAKGAAPTRLAVAMEKADALTIASDTGIGRPGAPLFIDSVVTFMAPTRTMLEALLLVEVEPEGGTISNVYLHPLGQIETGVKYSLVTIDRDGGAKRLAESASVAFTRGTHITMGDGRQVPVENLTPGDRVLTRDSGVQEVRWVGIQTMRAEGAFAPIVIEAGALNNINALTVSPNHRLFIYQRVDAMMTGQRELLVKAGLLVNGKTVTQRPGGFVDYVQVLFDKHEIIYAEGIAAESHFVDHTTRPGLPAEIAAKLRPERPSDYPLGALELREGDLKRRPDLVEMLKRVSAT</sequence>
<evidence type="ECO:0000313" key="3">
    <source>
        <dbReference type="Proteomes" id="UP000756530"/>
    </source>
</evidence>
<comment type="caution">
    <text evidence="2">The sequence shown here is derived from an EMBL/GenBank/DDBJ whole genome shotgun (WGS) entry which is preliminary data.</text>
</comment>
<dbReference type="EMBL" id="JAHUZE010000002">
    <property type="protein sequence ID" value="MBV7379138.1"/>
    <property type="molecule type" value="Genomic_DNA"/>
</dbReference>
<reference evidence="2 3" key="1">
    <citation type="submission" date="2021-05" db="EMBL/GenBank/DDBJ databases">
        <title>Culturable bacteria isolated from Daya Bay.</title>
        <authorList>
            <person name="Zheng W."/>
            <person name="Yu S."/>
            <person name="Huang Y."/>
        </authorList>
    </citation>
    <scope>NUCLEOTIDE SEQUENCE [LARGE SCALE GENOMIC DNA]</scope>
    <source>
        <strain evidence="2 3">DP4N28-5</strain>
    </source>
</reference>
<dbReference type="Pfam" id="PF13403">
    <property type="entry name" value="Hint_2"/>
    <property type="match status" value="1"/>
</dbReference>
<accession>A0ABS6T1M1</accession>
<name>A0ABS6T1M1_9RHOB</name>